<dbReference type="RefSeq" id="WP_345350260.1">
    <property type="nucleotide sequence ID" value="NZ_BAABHJ010000003.1"/>
</dbReference>
<dbReference type="Proteomes" id="UP001500212">
    <property type="component" value="Unassembled WGS sequence"/>
</dbReference>
<evidence type="ECO:0000313" key="3">
    <source>
        <dbReference type="Proteomes" id="UP001500212"/>
    </source>
</evidence>
<dbReference type="EMBL" id="BAABHJ010000003">
    <property type="protein sequence ID" value="GAA4604266.1"/>
    <property type="molecule type" value="Genomic_DNA"/>
</dbReference>
<name>A0ABP8TGI7_9ACTN</name>
<organism evidence="2 3">
    <name type="scientific">Actinoallomurus liliacearum</name>
    <dbReference type="NCBI Taxonomy" id="1080073"/>
    <lineage>
        <taxon>Bacteria</taxon>
        <taxon>Bacillati</taxon>
        <taxon>Actinomycetota</taxon>
        <taxon>Actinomycetes</taxon>
        <taxon>Streptosporangiales</taxon>
        <taxon>Thermomonosporaceae</taxon>
        <taxon>Actinoallomurus</taxon>
    </lineage>
</organism>
<reference evidence="3" key="1">
    <citation type="journal article" date="2019" name="Int. J. Syst. Evol. Microbiol.">
        <title>The Global Catalogue of Microorganisms (GCM) 10K type strain sequencing project: providing services to taxonomists for standard genome sequencing and annotation.</title>
        <authorList>
            <consortium name="The Broad Institute Genomics Platform"/>
            <consortium name="The Broad Institute Genome Sequencing Center for Infectious Disease"/>
            <person name="Wu L."/>
            <person name="Ma J."/>
        </authorList>
    </citation>
    <scope>NUCLEOTIDE SEQUENCE [LARGE SCALE GENOMIC DNA]</scope>
    <source>
        <strain evidence="3">JCM 17938</strain>
    </source>
</reference>
<accession>A0ABP8TGI7</accession>
<feature type="compositionally biased region" description="Low complexity" evidence="1">
    <location>
        <begin position="57"/>
        <end position="88"/>
    </location>
</feature>
<feature type="region of interest" description="Disordered" evidence="1">
    <location>
        <begin position="57"/>
        <end position="90"/>
    </location>
</feature>
<sequence length="167" mass="16553">MTRRVLIGITAWAAAAAVSTGIGIAAISVLGAGITDRGVRPMTPDQVERALAAATAPAPATATATATATPASPTTRPTPRGTPVAGTTRALSTSGGSVLARCGPADAAYLLSWTPAQGYGVDDVNRGPAPRASVKLEADHGRKLVIQVTCRSGVPTATTTTDGGGHD</sequence>
<evidence type="ECO:0000256" key="1">
    <source>
        <dbReference type="SAM" id="MobiDB-lite"/>
    </source>
</evidence>
<protein>
    <recommendedName>
        <fullName evidence="4">Septum formation initiator</fullName>
    </recommendedName>
</protein>
<evidence type="ECO:0008006" key="4">
    <source>
        <dbReference type="Google" id="ProtNLM"/>
    </source>
</evidence>
<gene>
    <name evidence="2" type="ORF">GCM10023195_14500</name>
</gene>
<proteinExistence type="predicted"/>
<evidence type="ECO:0000313" key="2">
    <source>
        <dbReference type="EMBL" id="GAA4604266.1"/>
    </source>
</evidence>
<keyword evidence="3" id="KW-1185">Reference proteome</keyword>
<comment type="caution">
    <text evidence="2">The sequence shown here is derived from an EMBL/GenBank/DDBJ whole genome shotgun (WGS) entry which is preliminary data.</text>
</comment>